<dbReference type="EMBL" id="MIGC01007831">
    <property type="protein sequence ID" value="PHJ15590.1"/>
    <property type="molecule type" value="Genomic_DNA"/>
</dbReference>
<feature type="coiled-coil region" evidence="1">
    <location>
        <begin position="323"/>
        <end position="357"/>
    </location>
</feature>
<reference evidence="3 4" key="1">
    <citation type="journal article" date="2017" name="Int. J. Parasitol.">
        <title>The genome of the protozoan parasite Cystoisospora suis and a reverse vaccinology approach to identify vaccine candidates.</title>
        <authorList>
            <person name="Palmieri N."/>
            <person name="Shrestha A."/>
            <person name="Ruttkowski B."/>
            <person name="Beck T."/>
            <person name="Vogl C."/>
            <person name="Tomley F."/>
            <person name="Blake D.P."/>
            <person name="Joachim A."/>
        </authorList>
    </citation>
    <scope>NUCLEOTIDE SEQUENCE [LARGE SCALE GENOMIC DNA]</scope>
    <source>
        <strain evidence="3 4">Wien I</strain>
    </source>
</reference>
<dbReference type="GeneID" id="94433911"/>
<accession>A0A2C6JX31</accession>
<feature type="compositionally biased region" description="Polar residues" evidence="2">
    <location>
        <begin position="117"/>
        <end position="132"/>
    </location>
</feature>
<feature type="region of interest" description="Disordered" evidence="2">
    <location>
        <begin position="246"/>
        <end position="278"/>
    </location>
</feature>
<dbReference type="VEuPathDB" id="ToxoDB:CSUI_010597"/>
<keyword evidence="4" id="KW-1185">Reference proteome</keyword>
<evidence type="ECO:0000313" key="4">
    <source>
        <dbReference type="Proteomes" id="UP000221165"/>
    </source>
</evidence>
<evidence type="ECO:0000256" key="1">
    <source>
        <dbReference type="SAM" id="Coils"/>
    </source>
</evidence>
<dbReference type="AlphaFoldDB" id="A0A2C6JX31"/>
<evidence type="ECO:0000256" key="2">
    <source>
        <dbReference type="SAM" id="MobiDB-lite"/>
    </source>
</evidence>
<protein>
    <submittedName>
        <fullName evidence="3">Uncharacterized protein</fullName>
    </submittedName>
</protein>
<dbReference type="OrthoDB" id="332587at2759"/>
<evidence type="ECO:0000313" key="3">
    <source>
        <dbReference type="EMBL" id="PHJ15590.1"/>
    </source>
</evidence>
<feature type="compositionally biased region" description="Low complexity" evidence="2">
    <location>
        <begin position="27"/>
        <end position="56"/>
    </location>
</feature>
<organism evidence="3 4">
    <name type="scientific">Cystoisospora suis</name>
    <dbReference type="NCBI Taxonomy" id="483139"/>
    <lineage>
        <taxon>Eukaryota</taxon>
        <taxon>Sar</taxon>
        <taxon>Alveolata</taxon>
        <taxon>Apicomplexa</taxon>
        <taxon>Conoidasida</taxon>
        <taxon>Coccidia</taxon>
        <taxon>Eucoccidiorida</taxon>
        <taxon>Eimeriorina</taxon>
        <taxon>Sarcocystidae</taxon>
        <taxon>Cystoisospora</taxon>
    </lineage>
</organism>
<feature type="region of interest" description="Disordered" evidence="2">
    <location>
        <begin position="112"/>
        <end position="184"/>
    </location>
</feature>
<gene>
    <name evidence="3" type="ORF">CSUI_010597</name>
</gene>
<name>A0A2C6JX31_9APIC</name>
<dbReference type="Proteomes" id="UP000221165">
    <property type="component" value="Unassembled WGS sequence"/>
</dbReference>
<keyword evidence="1" id="KW-0175">Coiled coil</keyword>
<feature type="compositionally biased region" description="Low complexity" evidence="2">
    <location>
        <begin position="7"/>
        <end position="17"/>
    </location>
</feature>
<proteinExistence type="predicted"/>
<sequence length="372" mass="40839">MMTTVYSSSSPLPSTSPINIVAEPIGPSSSSSSLLPPRPLHPALDLSSSSLSSSSSACPNEESLPSLDSHPLHKAWVGWRCLCFSEAPPGTSPLVHMRVNETLSHVIGVHAERDSETQSGVTTPRDNLSLSRGESERGHSLIGRAGEGASGRGEDGRCLLQGKRKDEIGDEPRKKSKVAEEQEDPEYWISTRSGGERLAELVLLTQKIGGPFEREILRFLGWHHAKCNLAFDDVLSQLEKERIQEENPSHLMPGKNSSSVRTAADGGRVGDSADSHEAVKDDNSLHAINKEILIDAVRRFPSVKYFAESLKLDEAETGMAARLEACEERKKKLRILCDKARRERDLLVQEEETLKARHSPFEGRTAHENTDS</sequence>
<comment type="caution">
    <text evidence="3">The sequence shown here is derived from an EMBL/GenBank/DDBJ whole genome shotgun (WGS) entry which is preliminary data.</text>
</comment>
<feature type="region of interest" description="Disordered" evidence="2">
    <location>
        <begin position="1"/>
        <end position="67"/>
    </location>
</feature>
<dbReference type="RefSeq" id="XP_067917322.1">
    <property type="nucleotide sequence ID" value="XM_068070700.1"/>
</dbReference>
<feature type="compositionally biased region" description="Basic and acidic residues" evidence="2">
    <location>
        <begin position="152"/>
        <end position="180"/>
    </location>
</feature>